<comment type="caution">
    <text evidence="1">The sequence shown here is derived from an EMBL/GenBank/DDBJ whole genome shotgun (WGS) entry which is preliminary data.</text>
</comment>
<reference evidence="1 2" key="1">
    <citation type="submission" date="2023-03" db="EMBL/GenBank/DDBJ databases">
        <title>WGS of Gossypium arboreum.</title>
        <authorList>
            <person name="Yu D."/>
        </authorList>
    </citation>
    <scope>NUCLEOTIDE SEQUENCE [LARGE SCALE GENOMIC DNA]</scope>
    <source>
        <tissue evidence="1">Leaf</tissue>
    </source>
</reference>
<gene>
    <name evidence="1" type="ORF">PVK06_008956</name>
</gene>
<keyword evidence="2" id="KW-1185">Reference proteome</keyword>
<dbReference type="Proteomes" id="UP001358586">
    <property type="component" value="Chromosome 3"/>
</dbReference>
<evidence type="ECO:0000313" key="1">
    <source>
        <dbReference type="EMBL" id="KAK5840087.1"/>
    </source>
</evidence>
<name>A0ABR0QL87_GOSAR</name>
<protein>
    <submittedName>
        <fullName evidence="1">Uncharacterized protein</fullName>
    </submittedName>
</protein>
<dbReference type="EMBL" id="JARKNE010000003">
    <property type="protein sequence ID" value="KAK5840087.1"/>
    <property type="molecule type" value="Genomic_DNA"/>
</dbReference>
<proteinExistence type="predicted"/>
<accession>A0ABR0QL87</accession>
<evidence type="ECO:0000313" key="2">
    <source>
        <dbReference type="Proteomes" id="UP001358586"/>
    </source>
</evidence>
<organism evidence="1 2">
    <name type="scientific">Gossypium arboreum</name>
    <name type="common">Tree cotton</name>
    <name type="synonym">Gossypium nanking</name>
    <dbReference type="NCBI Taxonomy" id="29729"/>
    <lineage>
        <taxon>Eukaryota</taxon>
        <taxon>Viridiplantae</taxon>
        <taxon>Streptophyta</taxon>
        <taxon>Embryophyta</taxon>
        <taxon>Tracheophyta</taxon>
        <taxon>Spermatophyta</taxon>
        <taxon>Magnoliopsida</taxon>
        <taxon>eudicotyledons</taxon>
        <taxon>Gunneridae</taxon>
        <taxon>Pentapetalae</taxon>
        <taxon>rosids</taxon>
        <taxon>malvids</taxon>
        <taxon>Malvales</taxon>
        <taxon>Malvaceae</taxon>
        <taxon>Malvoideae</taxon>
        <taxon>Gossypium</taxon>
    </lineage>
</organism>
<sequence>MFGKRASISPLLPQFSSLMPAFPPIMNSQGSWVFSSPTFQTWTNLFHSPKQTMSVPTTPSNSQAYVTTPDTVGDNVRSLDSGATYHLRHFTTSTSESTLYSGPGMVHVGNGVALPIIRTGQSSLLTYSRPLYM</sequence>